<evidence type="ECO:0000256" key="2">
    <source>
        <dbReference type="ARBA" id="ARBA00022723"/>
    </source>
</evidence>
<keyword evidence="6" id="KW-0464">Manganese</keyword>
<dbReference type="GO" id="GO:0003677">
    <property type="term" value="F:DNA binding"/>
    <property type="evidence" value="ECO:0007669"/>
    <property type="project" value="InterPro"/>
</dbReference>
<feature type="binding site" evidence="6">
    <location>
        <position position="244"/>
    </location>
    <ligand>
        <name>Mg(2+)</name>
        <dbReference type="ChEBI" id="CHEBI:18420"/>
        <label>1</label>
    </ligand>
</feature>
<dbReference type="InterPro" id="IPR036691">
    <property type="entry name" value="Endo/exonu/phosph_ase_sf"/>
</dbReference>
<dbReference type="KEGG" id="erz:ER308_02970"/>
<accession>A0A411YBR1</accession>
<feature type="binding site" evidence="6">
    <location>
        <position position="34"/>
    </location>
    <ligand>
        <name>Mg(2+)</name>
        <dbReference type="ChEBI" id="CHEBI:18420"/>
        <label>1</label>
    </ligand>
</feature>
<dbReference type="InterPro" id="IPR005135">
    <property type="entry name" value="Endo/exonuclease/phosphatase"/>
</dbReference>
<feature type="active site" evidence="5">
    <location>
        <position position="107"/>
    </location>
</feature>
<keyword evidence="10" id="KW-1185">Reference proteome</keyword>
<feature type="binding site" evidence="6">
    <location>
        <position position="147"/>
    </location>
    <ligand>
        <name>Mg(2+)</name>
        <dbReference type="ChEBI" id="CHEBI:18420"/>
        <label>1</label>
    </ligand>
</feature>
<name>A0A411YBR1_9ACTN</name>
<dbReference type="CDD" id="cd09086">
    <property type="entry name" value="ExoIII-like_AP-endo"/>
    <property type="match status" value="1"/>
</dbReference>
<evidence type="ECO:0000256" key="1">
    <source>
        <dbReference type="ARBA" id="ARBA00007092"/>
    </source>
</evidence>
<evidence type="ECO:0000256" key="7">
    <source>
        <dbReference type="PIRSR" id="PIRSR604808-3"/>
    </source>
</evidence>
<evidence type="ECO:0000259" key="8">
    <source>
        <dbReference type="Pfam" id="PF03372"/>
    </source>
</evidence>
<evidence type="ECO:0000256" key="6">
    <source>
        <dbReference type="PIRSR" id="PIRSR604808-2"/>
    </source>
</evidence>
<proteinExistence type="inferred from homology"/>
<dbReference type="NCBIfam" id="TIGR00195">
    <property type="entry name" value="exoDNase_III"/>
    <property type="match status" value="1"/>
</dbReference>
<feature type="site" description="Transition state stabilizer" evidence="7">
    <location>
        <position position="147"/>
    </location>
</feature>
<dbReference type="NCBIfam" id="TIGR00633">
    <property type="entry name" value="xth"/>
    <property type="match status" value="1"/>
</dbReference>
<keyword evidence="3 9" id="KW-0378">Hydrolase</keyword>
<dbReference type="PROSITE" id="PS00726">
    <property type="entry name" value="AP_NUCLEASE_F1_1"/>
    <property type="match status" value="1"/>
</dbReference>
<evidence type="ECO:0000256" key="4">
    <source>
        <dbReference type="ARBA" id="ARBA00022842"/>
    </source>
</evidence>
<dbReference type="PANTHER" id="PTHR43250">
    <property type="entry name" value="EXODEOXYRIBONUCLEASE III"/>
    <property type="match status" value="1"/>
</dbReference>
<dbReference type="InterPro" id="IPR020847">
    <property type="entry name" value="AP_endonuclease_F1_BS"/>
</dbReference>
<feature type="active site" description="Proton acceptor" evidence="5">
    <location>
        <position position="244"/>
    </location>
</feature>
<comment type="cofactor">
    <cofactor evidence="6">
        <name>Mg(2+)</name>
        <dbReference type="ChEBI" id="CHEBI:18420"/>
    </cofactor>
    <cofactor evidence="6">
        <name>Mn(2+)</name>
        <dbReference type="ChEBI" id="CHEBI:29035"/>
    </cofactor>
    <text evidence="6">Probably binds two magnesium or manganese ions per subunit.</text>
</comment>
<dbReference type="SUPFAM" id="SSF56219">
    <property type="entry name" value="DNase I-like"/>
    <property type="match status" value="1"/>
</dbReference>
<gene>
    <name evidence="9" type="primary">xth</name>
    <name evidence="9" type="ORF">ER308_02970</name>
</gene>
<organism evidence="9 10">
    <name type="scientific">Egibacter rhizosphaerae</name>
    <dbReference type="NCBI Taxonomy" id="1670831"/>
    <lineage>
        <taxon>Bacteria</taxon>
        <taxon>Bacillati</taxon>
        <taxon>Actinomycetota</taxon>
        <taxon>Nitriliruptoria</taxon>
        <taxon>Egibacterales</taxon>
        <taxon>Egibacteraceae</taxon>
        <taxon>Egibacter</taxon>
    </lineage>
</organism>
<dbReference type="Gene3D" id="3.60.10.10">
    <property type="entry name" value="Endonuclease/exonuclease/phosphatase"/>
    <property type="match status" value="1"/>
</dbReference>
<dbReference type="Proteomes" id="UP000291469">
    <property type="component" value="Chromosome"/>
</dbReference>
<dbReference type="AlphaFoldDB" id="A0A411YBR1"/>
<dbReference type="InterPro" id="IPR004808">
    <property type="entry name" value="AP_endonuc_1"/>
</dbReference>
<comment type="similarity">
    <text evidence="1">Belongs to the DNA repair enzymes AP/ExoA family.</text>
</comment>
<dbReference type="OrthoDB" id="9803914at2"/>
<keyword evidence="2 6" id="KW-0479">Metal-binding</keyword>
<dbReference type="RefSeq" id="WP_131153624.1">
    <property type="nucleotide sequence ID" value="NZ_CP036402.1"/>
</dbReference>
<feature type="site" description="Important for catalytic activity" evidence="7">
    <location>
        <position position="216"/>
    </location>
</feature>
<evidence type="ECO:0000313" key="10">
    <source>
        <dbReference type="Proteomes" id="UP000291469"/>
    </source>
</evidence>
<dbReference type="Pfam" id="PF03372">
    <property type="entry name" value="Exo_endo_phos"/>
    <property type="match status" value="1"/>
</dbReference>
<dbReference type="InterPro" id="IPR037493">
    <property type="entry name" value="ExoIII-like"/>
</dbReference>
<dbReference type="GO" id="GO:0008311">
    <property type="term" value="F:double-stranded DNA 3'-5' DNA exonuclease activity"/>
    <property type="evidence" value="ECO:0007669"/>
    <property type="project" value="UniProtKB-EC"/>
</dbReference>
<dbReference type="EC" id="3.1.11.2" evidence="9"/>
<dbReference type="GO" id="GO:0046872">
    <property type="term" value="F:metal ion binding"/>
    <property type="evidence" value="ECO:0007669"/>
    <property type="project" value="UniProtKB-KW"/>
</dbReference>
<dbReference type="GO" id="GO:0004519">
    <property type="term" value="F:endonuclease activity"/>
    <property type="evidence" value="ECO:0007669"/>
    <property type="project" value="InterPro"/>
</dbReference>
<protein>
    <submittedName>
        <fullName evidence="9">Exodeoxyribonuclease III</fullName>
        <ecNumber evidence="9">3.1.11.2</ecNumber>
    </submittedName>
</protein>
<evidence type="ECO:0000256" key="5">
    <source>
        <dbReference type="PIRSR" id="PIRSR604808-1"/>
    </source>
</evidence>
<evidence type="ECO:0000256" key="3">
    <source>
        <dbReference type="ARBA" id="ARBA00022801"/>
    </source>
</evidence>
<dbReference type="EMBL" id="CP036402">
    <property type="protein sequence ID" value="QBI18626.1"/>
    <property type="molecule type" value="Genomic_DNA"/>
</dbReference>
<dbReference type="GO" id="GO:0006281">
    <property type="term" value="P:DNA repair"/>
    <property type="evidence" value="ECO:0007669"/>
    <property type="project" value="InterPro"/>
</dbReference>
<feature type="active site" description="Proton donor/acceptor" evidence="5">
    <location>
        <position position="145"/>
    </location>
</feature>
<feature type="binding site" evidence="6">
    <location>
        <position position="243"/>
    </location>
    <ligand>
        <name>Mg(2+)</name>
        <dbReference type="ChEBI" id="CHEBI:18420"/>
        <label>1</label>
    </ligand>
</feature>
<feature type="domain" description="Endonuclease/exonuclease/phosphatase" evidence="8">
    <location>
        <begin position="4"/>
        <end position="244"/>
    </location>
</feature>
<keyword evidence="4 6" id="KW-0460">Magnesium</keyword>
<dbReference type="PANTHER" id="PTHR43250:SF2">
    <property type="entry name" value="EXODEOXYRIBONUCLEASE III"/>
    <property type="match status" value="1"/>
</dbReference>
<dbReference type="PROSITE" id="PS51435">
    <property type="entry name" value="AP_NUCLEASE_F1_4"/>
    <property type="match status" value="1"/>
</dbReference>
<feature type="site" description="Interaction with DNA substrate" evidence="7">
    <location>
        <position position="244"/>
    </location>
</feature>
<feature type="binding site" evidence="6">
    <location>
        <position position="7"/>
    </location>
    <ligand>
        <name>Mg(2+)</name>
        <dbReference type="ChEBI" id="CHEBI:18420"/>
        <label>1</label>
    </ligand>
</feature>
<sequence>MRLVTWNVNSLRARMPRVVEFLEAHAPDVLCLQEIKCSEEQLPHLDLQASGYRVVAYPGGPREGVAVLVPADQEVGNVRCGLPDEPDPGEARWIEVEVGDLTVGSVYVPNGREVGSPTYEAKLAFLDALRARFAELSSPLVVAGDFNVAPTDADVWDPDVFDGATHVTEPERERFGALLETGLVDAFRAVEPDTRQFTWWDYRGGSFHKNEGMRIDAVLATPDIDVGSCGIVRDFRKGKKPSDHAPLLAELALPEGANRG</sequence>
<evidence type="ECO:0000313" key="9">
    <source>
        <dbReference type="EMBL" id="QBI18626.1"/>
    </source>
</evidence>
<feature type="binding site" evidence="6">
    <location>
        <position position="145"/>
    </location>
    <ligand>
        <name>Mg(2+)</name>
        <dbReference type="ChEBI" id="CHEBI:18420"/>
        <label>1</label>
    </ligand>
</feature>
<reference evidence="9 10" key="1">
    <citation type="submission" date="2019-01" db="EMBL/GenBank/DDBJ databases">
        <title>Egibacter rhizosphaerae EGI 80759T.</title>
        <authorList>
            <person name="Chen D.-D."/>
            <person name="Tian Y."/>
            <person name="Jiao J.-Y."/>
            <person name="Zhang X.-T."/>
            <person name="Zhang Y.-G."/>
            <person name="Zhang Y."/>
            <person name="Xiao M."/>
            <person name="Shu W.-S."/>
            <person name="Li W.-J."/>
        </authorList>
    </citation>
    <scope>NUCLEOTIDE SEQUENCE [LARGE SCALE GENOMIC DNA]</scope>
    <source>
        <strain evidence="9 10">EGI 80759</strain>
    </source>
</reference>